<name>A0AAV7GDS2_DENCH</name>
<dbReference type="Proteomes" id="UP000775213">
    <property type="component" value="Unassembled WGS sequence"/>
</dbReference>
<dbReference type="AlphaFoldDB" id="A0AAV7GDS2"/>
<organism evidence="1 2">
    <name type="scientific">Dendrobium chrysotoxum</name>
    <name type="common">Orchid</name>
    <dbReference type="NCBI Taxonomy" id="161865"/>
    <lineage>
        <taxon>Eukaryota</taxon>
        <taxon>Viridiplantae</taxon>
        <taxon>Streptophyta</taxon>
        <taxon>Embryophyta</taxon>
        <taxon>Tracheophyta</taxon>
        <taxon>Spermatophyta</taxon>
        <taxon>Magnoliopsida</taxon>
        <taxon>Liliopsida</taxon>
        <taxon>Asparagales</taxon>
        <taxon>Orchidaceae</taxon>
        <taxon>Epidendroideae</taxon>
        <taxon>Malaxideae</taxon>
        <taxon>Dendrobiinae</taxon>
        <taxon>Dendrobium</taxon>
    </lineage>
</organism>
<sequence>MSVTSSGRIVRRRPTKDWQCLPNALRALAPIFLQELMSKKVMLESFPATCSTTASVISLLGSSRD</sequence>
<reference evidence="1 2" key="1">
    <citation type="journal article" date="2021" name="Hortic Res">
        <title>Chromosome-scale assembly of the Dendrobium chrysotoxum genome enhances the understanding of orchid evolution.</title>
        <authorList>
            <person name="Zhang Y."/>
            <person name="Zhang G.Q."/>
            <person name="Zhang D."/>
            <person name="Liu X.D."/>
            <person name="Xu X.Y."/>
            <person name="Sun W.H."/>
            <person name="Yu X."/>
            <person name="Zhu X."/>
            <person name="Wang Z.W."/>
            <person name="Zhao X."/>
            <person name="Zhong W.Y."/>
            <person name="Chen H."/>
            <person name="Yin W.L."/>
            <person name="Huang T."/>
            <person name="Niu S.C."/>
            <person name="Liu Z.J."/>
        </authorList>
    </citation>
    <scope>NUCLEOTIDE SEQUENCE [LARGE SCALE GENOMIC DNA]</scope>
    <source>
        <strain evidence="1">Lindl</strain>
    </source>
</reference>
<keyword evidence="2" id="KW-1185">Reference proteome</keyword>
<evidence type="ECO:0000313" key="2">
    <source>
        <dbReference type="Proteomes" id="UP000775213"/>
    </source>
</evidence>
<dbReference type="EMBL" id="JAGFBR010000010">
    <property type="protein sequence ID" value="KAH0459929.1"/>
    <property type="molecule type" value="Genomic_DNA"/>
</dbReference>
<comment type="caution">
    <text evidence="1">The sequence shown here is derived from an EMBL/GenBank/DDBJ whole genome shotgun (WGS) entry which is preliminary data.</text>
</comment>
<accession>A0AAV7GDS2</accession>
<proteinExistence type="predicted"/>
<protein>
    <submittedName>
        <fullName evidence="1">Uncharacterized protein</fullName>
    </submittedName>
</protein>
<evidence type="ECO:0000313" key="1">
    <source>
        <dbReference type="EMBL" id="KAH0459929.1"/>
    </source>
</evidence>
<gene>
    <name evidence="1" type="ORF">IEQ34_010592</name>
</gene>